<evidence type="ECO:0000313" key="3">
    <source>
        <dbReference type="Proteomes" id="UP000275078"/>
    </source>
</evidence>
<organism evidence="2 3">
    <name type="scientific">Ascobolus immersus RN42</name>
    <dbReference type="NCBI Taxonomy" id="1160509"/>
    <lineage>
        <taxon>Eukaryota</taxon>
        <taxon>Fungi</taxon>
        <taxon>Dikarya</taxon>
        <taxon>Ascomycota</taxon>
        <taxon>Pezizomycotina</taxon>
        <taxon>Pezizomycetes</taxon>
        <taxon>Pezizales</taxon>
        <taxon>Ascobolaceae</taxon>
        <taxon>Ascobolus</taxon>
    </lineage>
</organism>
<evidence type="ECO:0000313" key="2">
    <source>
        <dbReference type="EMBL" id="RPA71582.1"/>
    </source>
</evidence>
<proteinExistence type="predicted"/>
<name>A0A3N4HAM1_ASCIM</name>
<dbReference type="SUPFAM" id="SSF52047">
    <property type="entry name" value="RNI-like"/>
    <property type="match status" value="1"/>
</dbReference>
<feature type="region of interest" description="Disordered" evidence="1">
    <location>
        <begin position="1"/>
        <end position="97"/>
    </location>
</feature>
<feature type="compositionally biased region" description="Polar residues" evidence="1">
    <location>
        <begin position="1"/>
        <end position="15"/>
    </location>
</feature>
<keyword evidence="3" id="KW-1185">Reference proteome</keyword>
<feature type="compositionally biased region" description="Polar residues" evidence="1">
    <location>
        <begin position="256"/>
        <end position="265"/>
    </location>
</feature>
<feature type="region of interest" description="Disordered" evidence="1">
    <location>
        <begin position="246"/>
        <end position="265"/>
    </location>
</feature>
<dbReference type="EMBL" id="ML119916">
    <property type="protein sequence ID" value="RPA71582.1"/>
    <property type="molecule type" value="Genomic_DNA"/>
</dbReference>
<gene>
    <name evidence="2" type="ORF">BJ508DRAFT_89683</name>
</gene>
<dbReference type="Proteomes" id="UP000275078">
    <property type="component" value="Unassembled WGS sequence"/>
</dbReference>
<evidence type="ECO:0000256" key="1">
    <source>
        <dbReference type="SAM" id="MobiDB-lite"/>
    </source>
</evidence>
<feature type="compositionally biased region" description="Basic and acidic residues" evidence="1">
    <location>
        <begin position="56"/>
        <end position="72"/>
    </location>
</feature>
<accession>A0A3N4HAM1</accession>
<sequence length="747" mass="84969">MPWECQSHTVRPSKSSRWKEYLISPGSQFSIPRPNPRTSSRKSAKENPPYPAVRQIKAERPQQAAHDRDRSRLPPRPETQAPARSKQSNTSPSPNLSDHLYSSLGHLLRAGTLLAMLNTLPLELLHLIFADIITSEPAETNPLRGPRRKERLLWSLSVTNRYLNYATNVVLYSRIELRDMESCQLLLRTLHEKSALGAYCTFLHLHHDVRVFVMPSTSTRPPAVDYRLPQRFRNSLPFTGAPSIAPPTAPSLPNIEPSTLPASSQQSTVPAAPIIADSIVGDASSAQSTTSTHTDIWYSNSHQSTLPFGVQIDVDQAIPELEEQPRDLMGAAEDWLTSPRVQIRVQRYERQAEQEEKRMLYAAALQEILEHDCHQAGGKTAKAVFEHFGYIIRGPRPDVLRAYYDDASPYKDGAVDKGFQLEDPWVWAWMTLFYFANLRELDLRTFHCDFLSHWLLASWDGDSIASAPSCLSKLRSVSFTASPSTYLHCVINCVALFDAFPDLPQIQELSLDGTLVMICYPRVPNEDCALDGALNSNAVRDRKSPVEGMILRNCCLQGNLDILFRQTPRLKRVDFSLSGATDLNDERLCCLPEFPAAFALLKDTLEELSLTSDGSFWEPFGFFDNLREFRKLRRLAIDWQFFTLPLTVQVPNTARSSDYLPDELERLEIHTYVDDDWVEYDREYYAEPFVLDDYKRELHAHLVPTYRLAPYEATMTSTFEEDVRTAWYQRAVPTEEGASSEHPLDYI</sequence>
<feature type="compositionally biased region" description="Polar residues" evidence="1">
    <location>
        <begin position="85"/>
        <end position="96"/>
    </location>
</feature>
<dbReference type="AlphaFoldDB" id="A0A3N4HAM1"/>
<reference evidence="2 3" key="1">
    <citation type="journal article" date="2018" name="Nat. Ecol. Evol.">
        <title>Pezizomycetes genomes reveal the molecular basis of ectomycorrhizal truffle lifestyle.</title>
        <authorList>
            <person name="Murat C."/>
            <person name="Payen T."/>
            <person name="Noel B."/>
            <person name="Kuo A."/>
            <person name="Morin E."/>
            <person name="Chen J."/>
            <person name="Kohler A."/>
            <person name="Krizsan K."/>
            <person name="Balestrini R."/>
            <person name="Da Silva C."/>
            <person name="Montanini B."/>
            <person name="Hainaut M."/>
            <person name="Levati E."/>
            <person name="Barry K.W."/>
            <person name="Belfiori B."/>
            <person name="Cichocki N."/>
            <person name="Clum A."/>
            <person name="Dockter R.B."/>
            <person name="Fauchery L."/>
            <person name="Guy J."/>
            <person name="Iotti M."/>
            <person name="Le Tacon F."/>
            <person name="Lindquist E.A."/>
            <person name="Lipzen A."/>
            <person name="Malagnac F."/>
            <person name="Mello A."/>
            <person name="Molinier V."/>
            <person name="Miyauchi S."/>
            <person name="Poulain J."/>
            <person name="Riccioni C."/>
            <person name="Rubini A."/>
            <person name="Sitrit Y."/>
            <person name="Splivallo R."/>
            <person name="Traeger S."/>
            <person name="Wang M."/>
            <person name="Zifcakova L."/>
            <person name="Wipf D."/>
            <person name="Zambonelli A."/>
            <person name="Paolocci F."/>
            <person name="Nowrousian M."/>
            <person name="Ottonello S."/>
            <person name="Baldrian P."/>
            <person name="Spatafora J.W."/>
            <person name="Henrissat B."/>
            <person name="Nagy L.G."/>
            <person name="Aury J.M."/>
            <person name="Wincker P."/>
            <person name="Grigoriev I.V."/>
            <person name="Bonfante P."/>
            <person name="Martin F.M."/>
        </authorList>
    </citation>
    <scope>NUCLEOTIDE SEQUENCE [LARGE SCALE GENOMIC DNA]</scope>
    <source>
        <strain evidence="2 3">RN42</strain>
    </source>
</reference>
<protein>
    <submittedName>
        <fullName evidence="2">Uncharacterized protein</fullName>
    </submittedName>
</protein>